<dbReference type="EMBL" id="JAPEVG010000131">
    <property type="protein sequence ID" value="KAJ8481667.1"/>
    <property type="molecule type" value="Genomic_DNA"/>
</dbReference>
<evidence type="ECO:0000313" key="3">
    <source>
        <dbReference type="EMBL" id="KAJ8481667.1"/>
    </source>
</evidence>
<keyword evidence="4" id="KW-1185">Reference proteome</keyword>
<evidence type="ECO:0000313" key="4">
    <source>
        <dbReference type="Proteomes" id="UP001215151"/>
    </source>
</evidence>
<name>A0AAD7TT70_9APHY</name>
<dbReference type="Proteomes" id="UP001215151">
    <property type="component" value="Unassembled WGS sequence"/>
</dbReference>
<dbReference type="Gene3D" id="3.40.970.10">
    <property type="entry name" value="Ribonuclease H1, N-terminal domain"/>
    <property type="match status" value="1"/>
</dbReference>
<dbReference type="Pfam" id="PF01693">
    <property type="entry name" value="Cauli_VI"/>
    <property type="match status" value="1"/>
</dbReference>
<feature type="region of interest" description="Disordered" evidence="1">
    <location>
        <begin position="207"/>
        <end position="244"/>
    </location>
</feature>
<dbReference type="SUPFAM" id="SSF55658">
    <property type="entry name" value="L9 N-domain-like"/>
    <property type="match status" value="1"/>
</dbReference>
<protein>
    <recommendedName>
        <fullName evidence="2">Ribonuclease H1 N-terminal domain-containing protein</fullName>
    </recommendedName>
</protein>
<proteinExistence type="predicted"/>
<feature type="domain" description="Ribonuclease H1 N-terminal" evidence="2">
    <location>
        <begin position="42"/>
        <end position="84"/>
    </location>
</feature>
<gene>
    <name evidence="3" type="ORF">ONZ51_g5830</name>
</gene>
<feature type="compositionally biased region" description="Polar residues" evidence="1">
    <location>
        <begin position="107"/>
        <end position="121"/>
    </location>
</feature>
<dbReference type="InterPro" id="IPR009027">
    <property type="entry name" value="Ribosomal_bL9/RNase_H1_N"/>
</dbReference>
<reference evidence="3" key="1">
    <citation type="submission" date="2022-11" db="EMBL/GenBank/DDBJ databases">
        <title>Genome Sequence of Cubamyces cubensis.</title>
        <authorList>
            <person name="Buettner E."/>
        </authorList>
    </citation>
    <scope>NUCLEOTIDE SEQUENCE</scope>
    <source>
        <strain evidence="3">MPL-01</strain>
    </source>
</reference>
<sequence length="319" mass="34981">MGKIDSAVIEEFDGLASMLGLTPKFNSQNEIIPIGAKDPRGKVYVVWIGRGIGLFYNWGLTGAMVKGFPGAIYKSFPTLEEAHQAWYGGPSVVPGWTPPAPRPAISTPHSQSRPSKPSNAKQPKAQPADPIPTVHPPPLVHVRLPAEAAFDSDGSDSEIQDERSPRTRRGLPACSDNLPPTPATDSCGDDLNVYYARLRLTTYVNAHETTPCQTRPAASKRTTESPSSPAISTDTSGRESPELPYERVHVRKGEYVFVVIRGDRPGIYFDRTTALVAAGYRPGMKVVPFKSLRRAAWYFTQQYMKYRVGVPIVDVSDEE</sequence>
<dbReference type="InterPro" id="IPR037056">
    <property type="entry name" value="RNase_H1_N_sf"/>
</dbReference>
<evidence type="ECO:0000256" key="1">
    <source>
        <dbReference type="SAM" id="MobiDB-lite"/>
    </source>
</evidence>
<comment type="caution">
    <text evidence="3">The sequence shown here is derived from an EMBL/GenBank/DDBJ whole genome shotgun (WGS) entry which is preliminary data.</text>
</comment>
<dbReference type="AlphaFoldDB" id="A0AAD7TT70"/>
<feature type="region of interest" description="Disordered" evidence="1">
    <location>
        <begin position="97"/>
        <end position="184"/>
    </location>
</feature>
<evidence type="ECO:0000259" key="2">
    <source>
        <dbReference type="Pfam" id="PF01693"/>
    </source>
</evidence>
<accession>A0AAD7TT70</accession>
<feature type="compositionally biased region" description="Pro residues" evidence="1">
    <location>
        <begin position="129"/>
        <end position="139"/>
    </location>
</feature>
<dbReference type="InterPro" id="IPR011320">
    <property type="entry name" value="RNase_H1_N"/>
</dbReference>
<organism evidence="3 4">
    <name type="scientific">Trametes cubensis</name>
    <dbReference type="NCBI Taxonomy" id="1111947"/>
    <lineage>
        <taxon>Eukaryota</taxon>
        <taxon>Fungi</taxon>
        <taxon>Dikarya</taxon>
        <taxon>Basidiomycota</taxon>
        <taxon>Agaricomycotina</taxon>
        <taxon>Agaricomycetes</taxon>
        <taxon>Polyporales</taxon>
        <taxon>Polyporaceae</taxon>
        <taxon>Trametes</taxon>
    </lineage>
</organism>
<feature type="compositionally biased region" description="Polar residues" evidence="1">
    <location>
        <begin position="224"/>
        <end position="235"/>
    </location>
</feature>